<gene>
    <name evidence="3" type="ORF">ACFOLH_08545</name>
</gene>
<accession>A0ABV7WEY4</accession>
<keyword evidence="2" id="KW-1133">Transmembrane helix</keyword>
<evidence type="ECO:0000256" key="1">
    <source>
        <dbReference type="SAM" id="MobiDB-lite"/>
    </source>
</evidence>
<keyword evidence="2" id="KW-0472">Membrane</keyword>
<organism evidence="3 4">
    <name type="scientific">Aquipuribacter hungaricus</name>
    <dbReference type="NCBI Taxonomy" id="545624"/>
    <lineage>
        <taxon>Bacteria</taxon>
        <taxon>Bacillati</taxon>
        <taxon>Actinomycetota</taxon>
        <taxon>Actinomycetes</taxon>
        <taxon>Micrococcales</taxon>
        <taxon>Intrasporangiaceae</taxon>
        <taxon>Aquipuribacter</taxon>
    </lineage>
</organism>
<sequence length="88" mass="8501">MTAAPPCRPRTGARAGNPARTPLRTRDEGASAVEYGLLVAGIAAVVIVIVFALGGTLDSLFGAVDECASAASATGCAAPAGDGLASDA</sequence>
<protein>
    <submittedName>
        <fullName evidence="3">Flp family type IVb pilin</fullName>
    </submittedName>
</protein>
<name>A0ABV7WEY4_9MICO</name>
<keyword evidence="2" id="KW-0812">Transmembrane</keyword>
<dbReference type="Proteomes" id="UP001595685">
    <property type="component" value="Unassembled WGS sequence"/>
</dbReference>
<feature type="transmembrane region" description="Helical" evidence="2">
    <location>
        <begin position="32"/>
        <end position="53"/>
    </location>
</feature>
<keyword evidence="4" id="KW-1185">Reference proteome</keyword>
<reference evidence="4" key="1">
    <citation type="journal article" date="2019" name="Int. J. Syst. Evol. Microbiol.">
        <title>The Global Catalogue of Microorganisms (GCM) 10K type strain sequencing project: providing services to taxonomists for standard genome sequencing and annotation.</title>
        <authorList>
            <consortium name="The Broad Institute Genomics Platform"/>
            <consortium name="The Broad Institute Genome Sequencing Center for Infectious Disease"/>
            <person name="Wu L."/>
            <person name="Ma J."/>
        </authorList>
    </citation>
    <scope>NUCLEOTIDE SEQUENCE [LARGE SCALE GENOMIC DNA]</scope>
    <source>
        <strain evidence="4">NCAIM B.02333</strain>
    </source>
</reference>
<dbReference type="EMBL" id="JBHRWW010000004">
    <property type="protein sequence ID" value="MFC3688389.1"/>
    <property type="molecule type" value="Genomic_DNA"/>
</dbReference>
<dbReference type="InterPro" id="IPR007047">
    <property type="entry name" value="Flp_Fap"/>
</dbReference>
<comment type="caution">
    <text evidence="3">The sequence shown here is derived from an EMBL/GenBank/DDBJ whole genome shotgun (WGS) entry which is preliminary data.</text>
</comment>
<evidence type="ECO:0000313" key="3">
    <source>
        <dbReference type="EMBL" id="MFC3688389.1"/>
    </source>
</evidence>
<proteinExistence type="predicted"/>
<evidence type="ECO:0000313" key="4">
    <source>
        <dbReference type="Proteomes" id="UP001595685"/>
    </source>
</evidence>
<dbReference type="Pfam" id="PF04964">
    <property type="entry name" value="Flp_Fap"/>
    <property type="match status" value="1"/>
</dbReference>
<dbReference type="RefSeq" id="WP_340294621.1">
    <property type="nucleotide sequence ID" value="NZ_JBBEOI010000172.1"/>
</dbReference>
<evidence type="ECO:0000256" key="2">
    <source>
        <dbReference type="SAM" id="Phobius"/>
    </source>
</evidence>
<feature type="region of interest" description="Disordered" evidence="1">
    <location>
        <begin position="1"/>
        <end position="25"/>
    </location>
</feature>